<reference evidence="7" key="1">
    <citation type="journal article" date="2015" name="Nat. Genet.">
        <title>The pineapple genome and the evolution of CAM photosynthesis.</title>
        <authorList>
            <person name="Ming R."/>
            <person name="VanBuren R."/>
            <person name="Wai C.M."/>
            <person name="Tang H."/>
            <person name="Schatz M.C."/>
            <person name="Bowers J.E."/>
            <person name="Lyons E."/>
            <person name="Wang M.L."/>
            <person name="Chen J."/>
            <person name="Biggers E."/>
            <person name="Zhang J."/>
            <person name="Huang L."/>
            <person name="Zhang L."/>
            <person name="Miao W."/>
            <person name="Zhang J."/>
            <person name="Ye Z."/>
            <person name="Miao C."/>
            <person name="Lin Z."/>
            <person name="Wang H."/>
            <person name="Zhou H."/>
            <person name="Yim W.C."/>
            <person name="Priest H.D."/>
            <person name="Zheng C."/>
            <person name="Woodhouse M."/>
            <person name="Edger P.P."/>
            <person name="Guyot R."/>
            <person name="Guo H.B."/>
            <person name="Guo H."/>
            <person name="Zheng G."/>
            <person name="Singh R."/>
            <person name="Sharma A."/>
            <person name="Min X."/>
            <person name="Zheng Y."/>
            <person name="Lee H."/>
            <person name="Gurtowski J."/>
            <person name="Sedlazeck F.J."/>
            <person name="Harkess A."/>
            <person name="McKain M.R."/>
            <person name="Liao Z."/>
            <person name="Fang J."/>
            <person name="Liu J."/>
            <person name="Zhang X."/>
            <person name="Zhang Q."/>
            <person name="Hu W."/>
            <person name="Qin Y."/>
            <person name="Wang K."/>
            <person name="Chen L.Y."/>
            <person name="Shirley N."/>
            <person name="Lin Y.R."/>
            <person name="Liu L.Y."/>
            <person name="Hernandez A.G."/>
            <person name="Wright C.L."/>
            <person name="Bulone V."/>
            <person name="Tuskan G.A."/>
            <person name="Heath K."/>
            <person name="Zee F."/>
            <person name="Moore P.H."/>
            <person name="Sunkar R."/>
            <person name="Leebens-Mack J.H."/>
            <person name="Mockler T."/>
            <person name="Bennetzen J.L."/>
            <person name="Freeling M."/>
            <person name="Sankoff D."/>
            <person name="Paterson A.H."/>
            <person name="Zhu X."/>
            <person name="Yang X."/>
            <person name="Smith J.A."/>
            <person name="Cushman J.C."/>
            <person name="Paull R.E."/>
            <person name="Yu Q."/>
        </authorList>
    </citation>
    <scope>NUCLEOTIDE SEQUENCE [LARGE SCALE GENOMIC DNA]</scope>
    <source>
        <strain evidence="7">cv. F153</strain>
    </source>
</reference>
<comment type="similarity">
    <text evidence="2 4">Belongs to the Ninja family.</text>
</comment>
<dbReference type="PANTHER" id="PTHR31413:SF31">
    <property type="entry name" value="NINJA-FAMILY PROTEIN AFP3"/>
    <property type="match status" value="1"/>
</dbReference>
<dbReference type="GeneID" id="109723181"/>
<dbReference type="Proteomes" id="UP000515123">
    <property type="component" value="Linkage group 17"/>
</dbReference>
<dbReference type="InterPro" id="IPR032308">
    <property type="entry name" value="TDBD"/>
</dbReference>
<dbReference type="RefSeq" id="XP_020107046.1">
    <property type="nucleotide sequence ID" value="XM_020251457.1"/>
</dbReference>
<evidence type="ECO:0000256" key="2">
    <source>
        <dbReference type="ARBA" id="ARBA00006081"/>
    </source>
</evidence>
<evidence type="ECO:0000313" key="7">
    <source>
        <dbReference type="Proteomes" id="UP000515123"/>
    </source>
</evidence>
<keyword evidence="7" id="KW-1185">Reference proteome</keyword>
<evidence type="ECO:0000259" key="6">
    <source>
        <dbReference type="Pfam" id="PF16135"/>
    </source>
</evidence>
<dbReference type="PANTHER" id="PTHR31413">
    <property type="entry name" value="AFP HOMOLOG 2"/>
    <property type="match status" value="1"/>
</dbReference>
<sequence>MFPYSSLLPMAPNPTETELPNQSFEQHVEALDLTLGLSLPQRPPTYDNVLGMHCSNPNPNPNPDPNPNLTSSDPLVAPWPLLVPNNDPYSTTRCLRNPNAYVMMPCWVAPDRGAMFAAQMQHVNGNENAGTGDLARAPTAVGPFHGGSSSRGSSCVREERKRCEIPGAFSGDTVEHTLSNIPSSSALRPRRIAEPVPSITNGSVSGVELTNGATMRRLVDLSRTQQILLVTCSSNSERPFNGEAMITVGLLYKYTSRDEVRISCACHGSSFSPEEFARHAGCTDTSQALREIVVHVPL</sequence>
<feature type="region of interest" description="Disordered" evidence="5">
    <location>
        <begin position="50"/>
        <end position="73"/>
    </location>
</feature>
<reference evidence="8" key="2">
    <citation type="submission" date="2025-08" db="UniProtKB">
        <authorList>
            <consortium name="RefSeq"/>
        </authorList>
    </citation>
    <scope>IDENTIFICATION</scope>
    <source>
        <tissue evidence="8">Leaf</tissue>
    </source>
</reference>
<comment type="subcellular location">
    <subcellularLocation>
        <location evidence="1 4">Nucleus</location>
    </subcellularLocation>
</comment>
<accession>A0A6P5GEL7</accession>
<keyword evidence="3 4" id="KW-0539">Nucleus</keyword>
<dbReference type="AlphaFoldDB" id="A0A6P5GEL7"/>
<evidence type="ECO:0000256" key="3">
    <source>
        <dbReference type="ARBA" id="ARBA00023242"/>
    </source>
</evidence>
<name>A0A6P5GEL7_ANACO</name>
<dbReference type="GO" id="GO:0007165">
    <property type="term" value="P:signal transduction"/>
    <property type="evidence" value="ECO:0007669"/>
    <property type="project" value="InterPro"/>
</dbReference>
<evidence type="ECO:0000256" key="4">
    <source>
        <dbReference type="RuleBase" id="RU369029"/>
    </source>
</evidence>
<feature type="domain" description="Tify" evidence="6">
    <location>
        <begin position="261"/>
        <end position="285"/>
    </location>
</feature>
<dbReference type="GO" id="GO:0045892">
    <property type="term" value="P:negative regulation of DNA-templated transcription"/>
    <property type="evidence" value="ECO:0007669"/>
    <property type="project" value="TreeGrafter"/>
</dbReference>
<gene>
    <name evidence="8" type="primary">LOC109723181</name>
</gene>
<evidence type="ECO:0000313" key="8">
    <source>
        <dbReference type="RefSeq" id="XP_020107046.1"/>
    </source>
</evidence>
<dbReference type="GO" id="GO:0005634">
    <property type="term" value="C:nucleus"/>
    <property type="evidence" value="ECO:0007669"/>
    <property type="project" value="UniProtKB-SubCell"/>
</dbReference>
<comment type="function">
    <text evidence="4">Acts as a negative regulator of abscisic acid (ABA) response.</text>
</comment>
<proteinExistence type="inferred from homology"/>
<evidence type="ECO:0000256" key="1">
    <source>
        <dbReference type="ARBA" id="ARBA00004123"/>
    </source>
</evidence>
<evidence type="ECO:0000256" key="5">
    <source>
        <dbReference type="SAM" id="MobiDB-lite"/>
    </source>
</evidence>
<dbReference type="Pfam" id="PF16135">
    <property type="entry name" value="TDBD"/>
    <property type="match status" value="1"/>
</dbReference>
<protein>
    <recommendedName>
        <fullName evidence="4">Ninja-family protein</fullName>
    </recommendedName>
    <alternativeName>
        <fullName evidence="4">ABI-binding protein</fullName>
    </alternativeName>
</protein>
<organism evidence="7 8">
    <name type="scientific">Ananas comosus</name>
    <name type="common">Pineapple</name>
    <name type="synonym">Ananas ananas</name>
    <dbReference type="NCBI Taxonomy" id="4615"/>
    <lineage>
        <taxon>Eukaryota</taxon>
        <taxon>Viridiplantae</taxon>
        <taxon>Streptophyta</taxon>
        <taxon>Embryophyta</taxon>
        <taxon>Tracheophyta</taxon>
        <taxon>Spermatophyta</taxon>
        <taxon>Magnoliopsida</taxon>
        <taxon>Liliopsida</taxon>
        <taxon>Poales</taxon>
        <taxon>Bromeliaceae</taxon>
        <taxon>Bromelioideae</taxon>
        <taxon>Ananas</taxon>
    </lineage>
</organism>
<dbReference type="InterPro" id="IPR031307">
    <property type="entry name" value="Ninja_fam"/>
</dbReference>